<sequence>MASQHAHAPWRKTVLIPFWTIQLGFTLAFIALLAVAMGVLVAWKQTDNNMAGFMDQDSDNAVTVAYQKVIPIYITVCAICLILTVTEIILLARHKLKPMAFVIMNVVKSAVFTALLVLDIISLVSVRTTSPVSNIPIDAILFLSFLIPLIYGSVIYHRSRKSRIYRPIEHPSLVQEDNIASTGYPSQYQRFVAEEQHEDVESSSGRPRRLSYNHQRDTKFESYRHEGSNLLNPSANERLVGGSPVPEVHVQHHDGDTYEMGASRRNLT</sequence>
<dbReference type="AlphaFoldDB" id="A0A7D8YW66"/>
<feature type="region of interest" description="Disordered" evidence="1">
    <location>
        <begin position="195"/>
        <end position="214"/>
    </location>
</feature>
<proteinExistence type="predicted"/>
<feature type="region of interest" description="Disordered" evidence="1">
    <location>
        <begin position="222"/>
        <end position="243"/>
    </location>
</feature>
<feature type="transmembrane region" description="Helical" evidence="2">
    <location>
        <begin position="70"/>
        <end position="92"/>
    </location>
</feature>
<evidence type="ECO:0000256" key="2">
    <source>
        <dbReference type="SAM" id="Phobius"/>
    </source>
</evidence>
<dbReference type="OrthoDB" id="5211263at2759"/>
<accession>A0A7D8YW66</accession>
<organism evidence="3 4">
    <name type="scientific">Lachnellula cervina</name>
    <dbReference type="NCBI Taxonomy" id="1316786"/>
    <lineage>
        <taxon>Eukaryota</taxon>
        <taxon>Fungi</taxon>
        <taxon>Dikarya</taxon>
        <taxon>Ascomycota</taxon>
        <taxon>Pezizomycotina</taxon>
        <taxon>Leotiomycetes</taxon>
        <taxon>Helotiales</taxon>
        <taxon>Lachnaceae</taxon>
        <taxon>Lachnellula</taxon>
    </lineage>
</organism>
<feature type="transmembrane region" description="Helical" evidence="2">
    <location>
        <begin position="135"/>
        <end position="156"/>
    </location>
</feature>
<evidence type="ECO:0000313" key="4">
    <source>
        <dbReference type="Proteomes" id="UP000481288"/>
    </source>
</evidence>
<keyword evidence="2" id="KW-0812">Transmembrane</keyword>
<keyword evidence="2" id="KW-0472">Membrane</keyword>
<gene>
    <name evidence="3" type="ORF">LCER1_G002574</name>
</gene>
<keyword evidence="4" id="KW-1185">Reference proteome</keyword>
<comment type="caution">
    <text evidence="3">The sequence shown here is derived from an EMBL/GenBank/DDBJ whole genome shotgun (WGS) entry which is preliminary data.</text>
</comment>
<evidence type="ECO:0000313" key="3">
    <source>
        <dbReference type="EMBL" id="TVY56152.1"/>
    </source>
</evidence>
<keyword evidence="2" id="KW-1133">Transmembrane helix</keyword>
<reference evidence="3 4" key="1">
    <citation type="submission" date="2018-05" db="EMBL/GenBank/DDBJ databases">
        <title>Whole genome sequencing for identification of molecular markers to develop diagnostic detection tools for the regulated plant pathogen Lachnellula willkommii.</title>
        <authorList>
            <person name="Giroux E."/>
            <person name="Bilodeau G."/>
        </authorList>
    </citation>
    <scope>NUCLEOTIDE SEQUENCE [LARGE SCALE GENOMIC DNA]</scope>
    <source>
        <strain evidence="3 4">CBS 625.97</strain>
    </source>
</reference>
<dbReference type="EMBL" id="QGMG01000182">
    <property type="protein sequence ID" value="TVY56152.1"/>
    <property type="molecule type" value="Genomic_DNA"/>
</dbReference>
<feature type="transmembrane region" description="Helical" evidence="2">
    <location>
        <begin position="21"/>
        <end position="43"/>
    </location>
</feature>
<evidence type="ECO:0000256" key="1">
    <source>
        <dbReference type="SAM" id="MobiDB-lite"/>
    </source>
</evidence>
<feature type="transmembrane region" description="Helical" evidence="2">
    <location>
        <begin position="99"/>
        <end position="123"/>
    </location>
</feature>
<name>A0A7D8YW66_9HELO</name>
<protein>
    <submittedName>
        <fullName evidence="3">Uncharacterized protein</fullName>
    </submittedName>
</protein>
<dbReference type="Proteomes" id="UP000481288">
    <property type="component" value="Unassembled WGS sequence"/>
</dbReference>